<keyword evidence="2" id="KW-0378">Hydrolase</keyword>
<reference evidence="2" key="1">
    <citation type="submission" date="2021-06" db="EMBL/GenBank/DDBJ databases">
        <authorList>
            <person name="Rolland C."/>
        </authorList>
    </citation>
    <scope>NUCLEOTIDE SEQUENCE</scope>
    <source>
        <strain evidence="2">347.936635</strain>
    </source>
</reference>
<feature type="region of interest" description="Disordered" evidence="1">
    <location>
        <begin position="1"/>
        <end position="21"/>
    </location>
</feature>
<dbReference type="GO" id="GO:0006508">
    <property type="term" value="P:proteolysis"/>
    <property type="evidence" value="ECO:0007669"/>
    <property type="project" value="UniProtKB-KW"/>
</dbReference>
<evidence type="ECO:0000256" key="1">
    <source>
        <dbReference type="SAM" id="MobiDB-lite"/>
    </source>
</evidence>
<evidence type="ECO:0000313" key="2">
    <source>
        <dbReference type="EMBL" id="QYA18358.1"/>
    </source>
</evidence>
<organism evidence="2">
    <name type="scientific">Clandestinovirus</name>
    <dbReference type="NCBI Taxonomy" id="2831644"/>
    <lineage>
        <taxon>Viruses</taxon>
    </lineage>
</organism>
<accession>A0A8F8KKL0</accession>
<proteinExistence type="predicted"/>
<name>A0A8F8KKL0_9VIRU</name>
<dbReference type="GO" id="GO:0008233">
    <property type="term" value="F:peptidase activity"/>
    <property type="evidence" value="ECO:0007669"/>
    <property type="project" value="UniProtKB-KW"/>
</dbReference>
<dbReference type="EMBL" id="MZ420154">
    <property type="protein sequence ID" value="QYA18358.1"/>
    <property type="molecule type" value="Genomic_DNA"/>
</dbReference>
<sequence length="399" mass="45941">MRTIKKKVLDKNKSRSKQSKRLGIVKSKQSNKKRLVKKCKGTKRPFRWLLIYYTIYSHEYADFVKRVLPYIESTKKKCRNVAFDLISISRTYGGSRSIDPSTTNGYSVISYSPGQKQFKVAMDPCEDITACIQKMLNAQFNRSKGRGYDGIMYSGHSNGIAMGYDRDQVLENIDLASILRKEVKRTHRKLEVVAFDSCYQGTLATIFDFRKVTKYIMASPSYHDHRSVIEADTFFQKPAGMSVIDWLKSITDSYVQKADRLHHIDYPIMNNIFSGPAIGRLGNYITKSRLYDTLKFTKGTQIFHDDPNLHDLERALDKSERRKDVPTAVKAKIRRAKILFRKSVVHAPHNPKNKLATVFPKLAVHSYLPDYVDSEVVCRMKYFGKTKACKVKKSKKSKE</sequence>
<protein>
    <submittedName>
        <fullName evidence="2">Clostripain-related C11 protease</fullName>
    </submittedName>
</protein>
<keyword evidence="2" id="KW-0645">Protease</keyword>
<gene>
    <name evidence="2" type="ORF">KOM_12_88</name>
</gene>